<gene>
    <name evidence="2" type="ORF">MICPUCDRAFT_64208</name>
</gene>
<feature type="region of interest" description="Disordered" evidence="1">
    <location>
        <begin position="358"/>
        <end position="381"/>
    </location>
</feature>
<dbReference type="GeneID" id="9681306"/>
<evidence type="ECO:0000256" key="1">
    <source>
        <dbReference type="SAM" id="MobiDB-lite"/>
    </source>
</evidence>
<organism evidence="3">
    <name type="scientific">Micromonas pusilla (strain CCMP1545)</name>
    <name type="common">Picoplanktonic green alga</name>
    <dbReference type="NCBI Taxonomy" id="564608"/>
    <lineage>
        <taxon>Eukaryota</taxon>
        <taxon>Viridiplantae</taxon>
        <taxon>Chlorophyta</taxon>
        <taxon>Mamiellophyceae</taxon>
        <taxon>Mamiellales</taxon>
        <taxon>Mamiellaceae</taxon>
        <taxon>Micromonas</taxon>
    </lineage>
</organism>
<dbReference type="AlphaFoldDB" id="C1MK45"/>
<dbReference type="STRING" id="564608.C1MK45"/>
<feature type="region of interest" description="Disordered" evidence="1">
    <location>
        <begin position="321"/>
        <end position="344"/>
    </location>
</feature>
<feature type="region of interest" description="Disordered" evidence="1">
    <location>
        <begin position="196"/>
        <end position="228"/>
    </location>
</feature>
<accession>C1MK45</accession>
<evidence type="ECO:0000313" key="2">
    <source>
        <dbReference type="EMBL" id="EEH59701.1"/>
    </source>
</evidence>
<dbReference type="KEGG" id="mpp:MICPUCDRAFT_64208"/>
<protein>
    <submittedName>
        <fullName evidence="2">Predicted protein</fullName>
    </submittedName>
</protein>
<dbReference type="EMBL" id="GG663736">
    <property type="protein sequence ID" value="EEH59701.1"/>
    <property type="molecule type" value="Genomic_DNA"/>
</dbReference>
<dbReference type="Proteomes" id="UP000001876">
    <property type="component" value="Unassembled WGS sequence"/>
</dbReference>
<evidence type="ECO:0000313" key="3">
    <source>
        <dbReference type="Proteomes" id="UP000001876"/>
    </source>
</evidence>
<feature type="compositionally biased region" description="Basic and acidic residues" evidence="1">
    <location>
        <begin position="143"/>
        <end position="154"/>
    </location>
</feature>
<sequence>METDGENWSEDLIRYTRAKRGSTPLRTTGSPSFMKPNEIKPVFSDLDPYRGRLTRNQSLNVKNSQPYGRDTLTGDFHNAGLNTSLEQVARDEWETRRGTAGVKIVSDPYAGPYVGANRQVAQGTANPTGRVNLFDTMQFTDHTSRSDTCKKPANKDGWLGNRLLDPRKGRNCESKSPKKDGRKNLYGLLQGEYSSEDNSKDGWVGHPLYDPSNGRKPMQETPASRKGRSDLFATLQNQPKKLEDKSLDAWVGHRLYDPACGRKVDTDYRPTVEIVEVLHDNGDVKPYFCNMNQRPIPKNYYTELHPSIVPRGEIVDVLVDDPKPGEPLRQGPKRVQPQPAPTGRTDLFALLSHDLNELPEDRKPHPRHLTEPGADSQPGKGKILLYANENCRGFCD</sequence>
<dbReference type="OrthoDB" id="525699at2759"/>
<keyword evidence="3" id="KW-1185">Reference proteome</keyword>
<dbReference type="RefSeq" id="XP_003056325.1">
    <property type="nucleotide sequence ID" value="XM_003056279.1"/>
</dbReference>
<reference evidence="2 3" key="1">
    <citation type="journal article" date="2009" name="Science">
        <title>Green evolution and dynamic adaptations revealed by genomes of the marine picoeukaryotes Micromonas.</title>
        <authorList>
            <person name="Worden A.Z."/>
            <person name="Lee J.H."/>
            <person name="Mock T."/>
            <person name="Rouze P."/>
            <person name="Simmons M.P."/>
            <person name="Aerts A.L."/>
            <person name="Allen A.E."/>
            <person name="Cuvelier M.L."/>
            <person name="Derelle E."/>
            <person name="Everett M.V."/>
            <person name="Foulon E."/>
            <person name="Grimwood J."/>
            <person name="Gundlach H."/>
            <person name="Henrissat B."/>
            <person name="Napoli C."/>
            <person name="McDonald S.M."/>
            <person name="Parker M.S."/>
            <person name="Rombauts S."/>
            <person name="Salamov A."/>
            <person name="Von Dassow P."/>
            <person name="Badger J.H."/>
            <person name="Coutinho P.M."/>
            <person name="Demir E."/>
            <person name="Dubchak I."/>
            <person name="Gentemann C."/>
            <person name="Eikrem W."/>
            <person name="Gready J.E."/>
            <person name="John U."/>
            <person name="Lanier W."/>
            <person name="Lindquist E.A."/>
            <person name="Lucas S."/>
            <person name="Mayer K.F."/>
            <person name="Moreau H."/>
            <person name="Not F."/>
            <person name="Otillar R."/>
            <person name="Panaud O."/>
            <person name="Pangilinan J."/>
            <person name="Paulsen I."/>
            <person name="Piegu B."/>
            <person name="Poliakov A."/>
            <person name="Robbens S."/>
            <person name="Schmutz J."/>
            <person name="Toulza E."/>
            <person name="Wyss T."/>
            <person name="Zelensky A."/>
            <person name="Zhou K."/>
            <person name="Armbrust E.V."/>
            <person name="Bhattacharya D."/>
            <person name="Goodenough U.W."/>
            <person name="Van de Peer Y."/>
            <person name="Grigoriev I.V."/>
        </authorList>
    </citation>
    <scope>NUCLEOTIDE SEQUENCE [LARGE SCALE GENOMIC DNA]</scope>
    <source>
        <strain evidence="2 3">CCMP1545</strain>
    </source>
</reference>
<dbReference type="OMA" id="LYANENC"/>
<name>C1MK45_MICPC</name>
<proteinExistence type="predicted"/>
<feature type="compositionally biased region" description="Basic and acidic residues" evidence="1">
    <location>
        <begin position="164"/>
        <end position="183"/>
    </location>
</feature>
<feature type="region of interest" description="Disordered" evidence="1">
    <location>
        <begin position="143"/>
        <end position="184"/>
    </location>
</feature>
<feature type="region of interest" description="Disordered" evidence="1">
    <location>
        <begin position="19"/>
        <end position="39"/>
    </location>
</feature>